<evidence type="ECO:0000313" key="2">
    <source>
        <dbReference type="Proteomes" id="UP000322454"/>
    </source>
</evidence>
<protein>
    <submittedName>
        <fullName evidence="1">Uncharacterized protein</fullName>
    </submittedName>
</protein>
<gene>
    <name evidence="1" type="ORF">EVJ48_01920</name>
</gene>
<organism evidence="1 2">
    <name type="scientific">Candidatus Acidulodesulfobacterium acidiphilum</name>
    <dbReference type="NCBI Taxonomy" id="2597224"/>
    <lineage>
        <taxon>Bacteria</taxon>
        <taxon>Deltaproteobacteria</taxon>
        <taxon>Candidatus Acidulodesulfobacterales</taxon>
        <taxon>Candidatus Acidulodesulfobacterium</taxon>
    </lineage>
</organism>
<evidence type="ECO:0000313" key="1">
    <source>
        <dbReference type="EMBL" id="RZV40276.1"/>
    </source>
</evidence>
<accession>A0A520XGN2</accession>
<sequence>MNIKKVKEKIKKEIDILTSNENFLESFQDEIKLMIDKKISIKKQIEILQKSIKDKKISKKSYIDFVKKLKAGNRQEVNNDNAYI</sequence>
<dbReference type="Proteomes" id="UP000322454">
    <property type="component" value="Unassembled WGS sequence"/>
</dbReference>
<comment type="caution">
    <text evidence="1">The sequence shown here is derived from an EMBL/GenBank/DDBJ whole genome shotgun (WGS) entry which is preliminary data.</text>
</comment>
<reference evidence="1 2" key="1">
    <citation type="submission" date="2019-01" db="EMBL/GenBank/DDBJ databases">
        <title>Insights into ecological role of a new deltaproteobacterial order Candidatus Sinidesulfobacterales (Sva0485) by metagenomics and metatranscriptomics.</title>
        <authorList>
            <person name="Tan S."/>
            <person name="Liu J."/>
            <person name="Fang Y."/>
            <person name="Hedlund B."/>
            <person name="Lian Z.-H."/>
            <person name="Huang L.-Y."/>
            <person name="Li J.-T."/>
            <person name="Huang L.-N."/>
            <person name="Li W.-J."/>
            <person name="Jiang H.-C."/>
            <person name="Dong H.-L."/>
            <person name="Shu W.-S."/>
        </authorList>
    </citation>
    <scope>NUCLEOTIDE SEQUENCE [LARGE SCALE GENOMIC DNA]</scope>
    <source>
        <strain evidence="1">AP4</strain>
    </source>
</reference>
<dbReference type="AlphaFoldDB" id="A0A520XGN2"/>
<dbReference type="EMBL" id="SHMQ01000002">
    <property type="protein sequence ID" value="RZV40276.1"/>
    <property type="molecule type" value="Genomic_DNA"/>
</dbReference>
<name>A0A520XGN2_9DELT</name>
<proteinExistence type="predicted"/>